<evidence type="ECO:0000259" key="7">
    <source>
        <dbReference type="Pfam" id="PF05193"/>
    </source>
</evidence>
<comment type="caution">
    <text evidence="8">The sequence shown here is derived from an EMBL/GenBank/DDBJ whole genome shotgun (WGS) entry which is preliminary data.</text>
</comment>
<dbReference type="SUPFAM" id="SSF63411">
    <property type="entry name" value="LuxS/MPP-like metallohydrolase"/>
    <property type="match status" value="2"/>
</dbReference>
<dbReference type="InterPro" id="IPR001431">
    <property type="entry name" value="Pept_M16_Zn_BS"/>
</dbReference>
<dbReference type="PROSITE" id="PS00143">
    <property type="entry name" value="INSULINASE"/>
    <property type="match status" value="1"/>
</dbReference>
<dbReference type="InterPro" id="IPR011249">
    <property type="entry name" value="Metalloenz_LuxS/M16"/>
</dbReference>
<dbReference type="EMBL" id="JBGFUD010000095">
    <property type="protein sequence ID" value="MFH4973642.1"/>
    <property type="molecule type" value="Genomic_DNA"/>
</dbReference>
<dbReference type="InterPro" id="IPR007863">
    <property type="entry name" value="Peptidase_M16_C"/>
</dbReference>
<evidence type="ECO:0000313" key="8">
    <source>
        <dbReference type="EMBL" id="MFH4973642.1"/>
    </source>
</evidence>
<organism evidence="8 9">
    <name type="scientific">Gnathostoma spinigerum</name>
    <dbReference type="NCBI Taxonomy" id="75299"/>
    <lineage>
        <taxon>Eukaryota</taxon>
        <taxon>Metazoa</taxon>
        <taxon>Ecdysozoa</taxon>
        <taxon>Nematoda</taxon>
        <taxon>Chromadorea</taxon>
        <taxon>Rhabditida</taxon>
        <taxon>Spirurina</taxon>
        <taxon>Gnathostomatomorpha</taxon>
        <taxon>Gnathostomatoidea</taxon>
        <taxon>Gnathostomatidae</taxon>
        <taxon>Gnathostoma</taxon>
    </lineage>
</organism>
<gene>
    <name evidence="8" type="ORF">AB6A40_000351</name>
</gene>
<dbReference type="AlphaFoldDB" id="A0ABD6EB00"/>
<feature type="domain" description="Peptidase M16 N-terminal" evidence="6">
    <location>
        <begin position="90"/>
        <end position="238"/>
    </location>
</feature>
<dbReference type="InterPro" id="IPR050361">
    <property type="entry name" value="MPP/UQCRC_Complex"/>
</dbReference>
<evidence type="ECO:0000313" key="9">
    <source>
        <dbReference type="Proteomes" id="UP001608902"/>
    </source>
</evidence>
<proteinExistence type="inferred from homology"/>
<dbReference type="Pfam" id="PF05193">
    <property type="entry name" value="Peptidase_M16_C"/>
    <property type="match status" value="1"/>
</dbReference>
<evidence type="ECO:0000256" key="2">
    <source>
        <dbReference type="ARBA" id="ARBA00007261"/>
    </source>
</evidence>
<dbReference type="Gene3D" id="3.30.830.10">
    <property type="entry name" value="Metalloenzyme, LuxS/M16 peptidase-like"/>
    <property type="match status" value="2"/>
</dbReference>
<evidence type="ECO:0000256" key="5">
    <source>
        <dbReference type="RuleBase" id="RU004447"/>
    </source>
</evidence>
<name>A0ABD6EB00_9BILA</name>
<dbReference type="Proteomes" id="UP001608902">
    <property type="component" value="Unassembled WGS sequence"/>
</dbReference>
<dbReference type="InterPro" id="IPR011765">
    <property type="entry name" value="Pept_M16_N"/>
</dbReference>
<comment type="function">
    <text evidence="1">Substrate recognition and binding subunit of the essential mitochondrial processing protease (MPP), which cleaves the mitochondrial sequence off newly imported precursors proteins.</text>
</comment>
<evidence type="ECO:0000256" key="3">
    <source>
        <dbReference type="ARBA" id="ARBA00030006"/>
    </source>
</evidence>
<comment type="similarity">
    <text evidence="2 5">Belongs to the peptidase M16 family.</text>
</comment>
<accession>A0ABD6EB00</accession>
<dbReference type="PANTHER" id="PTHR11851:SF49">
    <property type="entry name" value="MITOCHONDRIAL-PROCESSING PEPTIDASE SUBUNIT ALPHA"/>
    <property type="match status" value="1"/>
</dbReference>
<protein>
    <recommendedName>
        <fullName evidence="3">Alpha-MPP</fullName>
    </recommendedName>
    <alternativeName>
        <fullName evidence="4">Inactive zinc metalloprotease alpha</fullName>
    </alternativeName>
</protein>
<feature type="domain" description="Peptidase M16 C-terminal" evidence="7">
    <location>
        <begin position="244"/>
        <end position="449"/>
    </location>
</feature>
<evidence type="ECO:0000256" key="4">
    <source>
        <dbReference type="ARBA" id="ARBA00032315"/>
    </source>
</evidence>
<dbReference type="Pfam" id="PF00675">
    <property type="entry name" value="Peptidase_M16"/>
    <property type="match status" value="1"/>
</dbReference>
<evidence type="ECO:0000259" key="6">
    <source>
        <dbReference type="Pfam" id="PF00675"/>
    </source>
</evidence>
<evidence type="ECO:0000256" key="1">
    <source>
        <dbReference type="ARBA" id="ARBA00002123"/>
    </source>
</evidence>
<reference evidence="8 9" key="1">
    <citation type="submission" date="2024-08" db="EMBL/GenBank/DDBJ databases">
        <title>Gnathostoma spinigerum genome.</title>
        <authorList>
            <person name="Gonzalez-Bertolin B."/>
            <person name="Monzon S."/>
            <person name="Zaballos A."/>
            <person name="Jimenez P."/>
            <person name="Dekumyoy P."/>
            <person name="Varona S."/>
            <person name="Cuesta I."/>
            <person name="Sumanam S."/>
            <person name="Adisakwattana P."/>
            <person name="Gasser R.B."/>
            <person name="Hernandez-Gonzalez A."/>
            <person name="Young N.D."/>
            <person name="Perteguer M.J."/>
        </authorList>
    </citation>
    <scope>NUCLEOTIDE SEQUENCE [LARGE SCALE GENOMIC DNA]</scope>
    <source>
        <strain evidence="8">AL3</strain>
        <tissue evidence="8">Liver</tissue>
    </source>
</reference>
<keyword evidence="9" id="KW-1185">Reference proteome</keyword>
<dbReference type="PANTHER" id="PTHR11851">
    <property type="entry name" value="METALLOPROTEASE"/>
    <property type="match status" value="1"/>
</dbReference>
<sequence length="544" mass="60741">MRSARLLARSTRLLGRSHLRRYASSARQSPNSSQNEVVKDQTSFKLDKNVINSTPLTEPLKGLGPVKYTSYSDIIPFDTKLTKLESGLQVATEAHYGDYCTIGVAIDSGSRFEASYPNGTSHFIEKLAFTSTPSFNSKEEMFSVLEKYGAIIDCQSTKETFIFAASCHISGVEQVLTIIADAVHRPLFSEQELNDARQIVEFENTDMNSKPECEPLLTDWVHSAAYNGNTLGFSKYCPPPNVHKITRQHLYSYMSQYHTPSRIAVGGIGVDHKSFVDASVRLFDPSKTIWATEPSLCLPDMPDLDESLAQYTGGELRVAKDLSHMALGPAPFPNLAHFVLGFESCGYKDDDFIPSCVLQTLMGGGGSFSAGGPGKGMYTRLYVDVLNKCHYMYNATAYNQTYKDSGIFYIHASSEPRLIGETARVIVNEFLRLSKGTEAEELERAKTQLKSQLMMNLEMRPVMFEDLVRQVIGHGFRRKPQEYLDKIDAVTNDDIVRFAERMLSTIPTVVGYGDLAHLPSYQKICQAMAKRSVDELRKSRVFGF</sequence>